<evidence type="ECO:0000256" key="1">
    <source>
        <dbReference type="SAM" id="SignalP"/>
    </source>
</evidence>
<keyword evidence="1" id="KW-0732">Signal</keyword>
<sequence length="434" mass="47399">MRLPALRRLPGAVLALAVLAPLAAGAAFTAADAPAAAAPAVQPDPAPVPMTTAGTGDFRLRWRNDDRREAAALRRAVNGSDDRVRLGTLLDTQQGRRQARHKCTQATRSGSVLHGFNRTSTDWWCLPRSNAASTDWTPQGISSTEDSRQQGTVNGRKAFVFSWHSGGVGKSGLGTRLSFLDPRNGRYMHVLLVEPRPDGNGRMSYTNLTTHAGGVAWYLNYLFVADTRGGLHVFDMHYLLDLANGSAGSTQETNRVGLYGDTYYARGYSFALPRIGTWANQGDALYDFASVDRSSPDPEILTGEWCNLSRPNASCRVGRVARWRASDLTDFVGTNPFSGTARARSAYHLPTPYTQGAVSWNGCYNTDKGGAGSRPLLITTRPGRTALRTQRGALGLQDLTLYRSTNRLWTVTEHPDTDNRVRRVLYGVPRRSCP</sequence>
<proteinExistence type="predicted"/>
<gene>
    <name evidence="2" type="ORF">GCM10010406_25450</name>
</gene>
<organism evidence="2 3">
    <name type="scientific">Streptomyces thermolineatus</name>
    <dbReference type="NCBI Taxonomy" id="44033"/>
    <lineage>
        <taxon>Bacteria</taxon>
        <taxon>Bacillati</taxon>
        <taxon>Actinomycetota</taxon>
        <taxon>Actinomycetes</taxon>
        <taxon>Kitasatosporales</taxon>
        <taxon>Streptomycetaceae</taxon>
        <taxon>Streptomyces</taxon>
    </lineage>
</organism>
<dbReference type="EMBL" id="BAAATA010000012">
    <property type="protein sequence ID" value="GAA2488232.1"/>
    <property type="molecule type" value="Genomic_DNA"/>
</dbReference>
<evidence type="ECO:0008006" key="4">
    <source>
        <dbReference type="Google" id="ProtNLM"/>
    </source>
</evidence>
<comment type="caution">
    <text evidence="2">The sequence shown here is derived from an EMBL/GenBank/DDBJ whole genome shotgun (WGS) entry which is preliminary data.</text>
</comment>
<evidence type="ECO:0000313" key="3">
    <source>
        <dbReference type="Proteomes" id="UP001501358"/>
    </source>
</evidence>
<protein>
    <recommendedName>
        <fullName evidence="4">Secreted protein</fullName>
    </recommendedName>
</protein>
<accession>A0ABN3LQ55</accession>
<feature type="chain" id="PRO_5046928636" description="Secreted protein" evidence="1">
    <location>
        <begin position="27"/>
        <end position="434"/>
    </location>
</feature>
<feature type="signal peptide" evidence="1">
    <location>
        <begin position="1"/>
        <end position="26"/>
    </location>
</feature>
<dbReference type="RefSeq" id="WP_344383314.1">
    <property type="nucleotide sequence ID" value="NZ_BAAATA010000012.1"/>
</dbReference>
<keyword evidence="3" id="KW-1185">Reference proteome</keyword>
<evidence type="ECO:0000313" key="2">
    <source>
        <dbReference type="EMBL" id="GAA2488232.1"/>
    </source>
</evidence>
<name>A0ABN3LQ55_9ACTN</name>
<dbReference type="Proteomes" id="UP001501358">
    <property type="component" value="Unassembled WGS sequence"/>
</dbReference>
<reference evidence="2 3" key="1">
    <citation type="journal article" date="2019" name="Int. J. Syst. Evol. Microbiol.">
        <title>The Global Catalogue of Microorganisms (GCM) 10K type strain sequencing project: providing services to taxonomists for standard genome sequencing and annotation.</title>
        <authorList>
            <consortium name="The Broad Institute Genomics Platform"/>
            <consortium name="The Broad Institute Genome Sequencing Center for Infectious Disease"/>
            <person name="Wu L."/>
            <person name="Ma J."/>
        </authorList>
    </citation>
    <scope>NUCLEOTIDE SEQUENCE [LARGE SCALE GENOMIC DNA]</scope>
    <source>
        <strain evidence="2 3">JCM 6307</strain>
    </source>
</reference>